<keyword evidence="6" id="KW-0539">Nucleus</keyword>
<evidence type="ECO:0000256" key="7">
    <source>
        <dbReference type="SAM" id="MobiDB-lite"/>
    </source>
</evidence>
<dbReference type="EMBL" id="CM003104">
    <property type="protein sequence ID" value="KUI71339.1"/>
    <property type="molecule type" value="Genomic_DNA"/>
</dbReference>
<dbReference type="AlphaFoldDB" id="A0A194W4E5"/>
<dbReference type="GO" id="GO:0005634">
    <property type="term" value="C:nucleus"/>
    <property type="evidence" value="ECO:0007669"/>
    <property type="project" value="UniProtKB-SubCell"/>
</dbReference>
<dbReference type="PANTHER" id="PTHR47338">
    <property type="entry name" value="ZN(II)2CYS6 TRANSCRIPTION FACTOR (EUROFUNG)-RELATED"/>
    <property type="match status" value="1"/>
</dbReference>
<dbReference type="GO" id="GO:0006351">
    <property type="term" value="P:DNA-templated transcription"/>
    <property type="evidence" value="ECO:0007669"/>
    <property type="project" value="InterPro"/>
</dbReference>
<dbReference type="Pfam" id="PF00172">
    <property type="entry name" value="Zn_clus"/>
    <property type="match status" value="1"/>
</dbReference>
<name>A0A194W4E5_CYTMA</name>
<dbReference type="CDD" id="cd12148">
    <property type="entry name" value="fungal_TF_MHR"/>
    <property type="match status" value="1"/>
</dbReference>
<dbReference type="Pfam" id="PF04082">
    <property type="entry name" value="Fungal_trans"/>
    <property type="match status" value="1"/>
</dbReference>
<evidence type="ECO:0000313" key="10">
    <source>
        <dbReference type="Proteomes" id="UP000078559"/>
    </source>
</evidence>
<keyword evidence="2" id="KW-0479">Metal-binding</keyword>
<dbReference type="GO" id="GO:0003677">
    <property type="term" value="F:DNA binding"/>
    <property type="evidence" value="ECO:0007669"/>
    <property type="project" value="UniProtKB-KW"/>
</dbReference>
<dbReference type="GO" id="GO:0000981">
    <property type="term" value="F:DNA-binding transcription factor activity, RNA polymerase II-specific"/>
    <property type="evidence" value="ECO:0007669"/>
    <property type="project" value="InterPro"/>
</dbReference>
<dbReference type="PANTHER" id="PTHR47338:SF3">
    <property type="entry name" value="C6 FINGER DOMAIN TRANSCRIPTION FACTOR DBAA-RELATED"/>
    <property type="match status" value="1"/>
</dbReference>
<dbReference type="SUPFAM" id="SSF57701">
    <property type="entry name" value="Zn2/Cys6 DNA-binding domain"/>
    <property type="match status" value="1"/>
</dbReference>
<accession>A0A194W4E5</accession>
<organism evidence="9 10">
    <name type="scientific">Cytospora mali</name>
    <name type="common">Apple Valsa canker fungus</name>
    <name type="synonym">Valsa mali</name>
    <dbReference type="NCBI Taxonomy" id="578113"/>
    <lineage>
        <taxon>Eukaryota</taxon>
        <taxon>Fungi</taxon>
        <taxon>Dikarya</taxon>
        <taxon>Ascomycota</taxon>
        <taxon>Pezizomycotina</taxon>
        <taxon>Sordariomycetes</taxon>
        <taxon>Sordariomycetidae</taxon>
        <taxon>Diaporthales</taxon>
        <taxon>Cytosporaceae</taxon>
        <taxon>Cytospora</taxon>
    </lineage>
</organism>
<keyword evidence="4" id="KW-0238">DNA-binding</keyword>
<dbReference type="InterPro" id="IPR007219">
    <property type="entry name" value="XnlR_reg_dom"/>
</dbReference>
<evidence type="ECO:0000256" key="6">
    <source>
        <dbReference type="ARBA" id="ARBA00023242"/>
    </source>
</evidence>
<dbReference type="Proteomes" id="UP000078559">
    <property type="component" value="Chromosome 7"/>
</dbReference>
<dbReference type="InterPro" id="IPR001138">
    <property type="entry name" value="Zn2Cys6_DnaBD"/>
</dbReference>
<feature type="region of interest" description="Disordered" evidence="7">
    <location>
        <begin position="75"/>
        <end position="96"/>
    </location>
</feature>
<evidence type="ECO:0000313" key="9">
    <source>
        <dbReference type="EMBL" id="KUI71339.1"/>
    </source>
</evidence>
<evidence type="ECO:0000256" key="1">
    <source>
        <dbReference type="ARBA" id="ARBA00004123"/>
    </source>
</evidence>
<dbReference type="OrthoDB" id="5241750at2759"/>
<protein>
    <recommendedName>
        <fullName evidence="8">Zn(2)-C6 fungal-type domain-containing protein</fullName>
    </recommendedName>
</protein>
<feature type="domain" description="Zn(2)-C6 fungal-type" evidence="8">
    <location>
        <begin position="6"/>
        <end position="36"/>
    </location>
</feature>
<keyword evidence="5" id="KW-0804">Transcription</keyword>
<dbReference type="InterPro" id="IPR050815">
    <property type="entry name" value="TF_fung"/>
</dbReference>
<dbReference type="PROSITE" id="PS00463">
    <property type="entry name" value="ZN2_CY6_FUNGAL_1"/>
    <property type="match status" value="1"/>
</dbReference>
<evidence type="ECO:0000256" key="5">
    <source>
        <dbReference type="ARBA" id="ARBA00023163"/>
    </source>
</evidence>
<evidence type="ECO:0000256" key="2">
    <source>
        <dbReference type="ARBA" id="ARBA00022723"/>
    </source>
</evidence>
<reference evidence="9" key="1">
    <citation type="submission" date="2014-12" db="EMBL/GenBank/DDBJ databases">
        <title>Genome Sequence of Valsa Canker Pathogens Uncovers a Specific Adaption of Colonization on Woody Bark.</title>
        <authorList>
            <person name="Yin Z."/>
            <person name="Liu H."/>
            <person name="Gao X."/>
            <person name="Li Z."/>
            <person name="Song N."/>
            <person name="Ke X."/>
            <person name="Dai Q."/>
            <person name="Wu Y."/>
            <person name="Sun Y."/>
            <person name="Xu J.-R."/>
            <person name="Kang Z.K."/>
            <person name="Wang L."/>
            <person name="Huang L."/>
        </authorList>
    </citation>
    <scope>NUCLEOTIDE SEQUENCE [LARGE SCALE GENOMIC DNA]</scope>
    <source>
        <strain evidence="9">03-8</strain>
    </source>
</reference>
<evidence type="ECO:0000259" key="8">
    <source>
        <dbReference type="PROSITE" id="PS50048"/>
    </source>
</evidence>
<dbReference type="PROSITE" id="PS50048">
    <property type="entry name" value="ZN2_CY6_FUNGAL_2"/>
    <property type="match status" value="1"/>
</dbReference>
<dbReference type="InterPro" id="IPR036864">
    <property type="entry name" value="Zn2-C6_fun-type_DNA-bd_sf"/>
</dbReference>
<dbReference type="SMART" id="SM00066">
    <property type="entry name" value="GAL4"/>
    <property type="match status" value="1"/>
</dbReference>
<dbReference type="SMART" id="SM00906">
    <property type="entry name" value="Fungal_trans"/>
    <property type="match status" value="1"/>
</dbReference>
<evidence type="ECO:0000256" key="4">
    <source>
        <dbReference type="ARBA" id="ARBA00023125"/>
    </source>
</evidence>
<dbReference type="GO" id="GO:0008270">
    <property type="term" value="F:zinc ion binding"/>
    <property type="evidence" value="ECO:0007669"/>
    <property type="project" value="InterPro"/>
</dbReference>
<keyword evidence="10" id="KW-1185">Reference proteome</keyword>
<proteinExistence type="predicted"/>
<evidence type="ECO:0000256" key="3">
    <source>
        <dbReference type="ARBA" id="ARBA00023015"/>
    </source>
</evidence>
<gene>
    <name evidence="9" type="ORF">VM1G_07354</name>
</gene>
<sequence>MASKLACEGCRRRRARCDKARPQCGGCAESGVPCVFFDDRAKRGPKKGQLQALRNRIATLEEQLFGQLGALKTDNDLVPNSQGSPHESTGPGTLTQPLLEDMESNAGVMATIEPTMVYEDSIVENTAYMSSYSDLELAANFTFDDCLASPSTSVSTTSNMRGSSHTLLTPACGMNESHSSDLMRANLDEVYFEQVHAMLPMIHKRQYFSWAGQEHVPPARECLRLAMRTTAAAVSSAHSNLSKALYIDTRRVLDTLDLLEPAVVQLAHIQAGILVAHYELMQRRERQAMLTAGRAFRLLQISRLYDVDGTATLTNLVSPTMADDSSFSEAEERRRTFWVAFVLDRFLSTRNEWPVTLQEETICTRLPAPETNFQNNQPIHMSVLAEAVTSSGQTTLSPFAECIVLAALYGRCLVLRRLAHAATVADMNWRSVWSRVEWLTLVLKNRAERLSQASPVPSDRLERDPTLVFAHILAQCAIIHVHHTSQAMPIQGKEYTCPAAAFDCEQRAYQAATYAAYLAGVVPQLSCLKGP</sequence>
<keyword evidence="3" id="KW-0805">Transcription regulation</keyword>
<comment type="subcellular location">
    <subcellularLocation>
        <location evidence="1">Nucleus</location>
    </subcellularLocation>
</comment>
<dbReference type="CDD" id="cd00067">
    <property type="entry name" value="GAL4"/>
    <property type="match status" value="1"/>
</dbReference>
<feature type="compositionally biased region" description="Polar residues" evidence="7">
    <location>
        <begin position="78"/>
        <end position="96"/>
    </location>
</feature>
<dbReference type="Gene3D" id="4.10.240.10">
    <property type="entry name" value="Zn(2)-C6 fungal-type DNA-binding domain"/>
    <property type="match status" value="1"/>
</dbReference>